<dbReference type="EMBL" id="CP024422">
    <property type="protein sequence ID" value="ATQ57307.1"/>
    <property type="molecule type" value="Genomic_DNA"/>
</dbReference>
<organism evidence="2 3">
    <name type="scientific">Paracoccus yeei</name>
    <dbReference type="NCBI Taxonomy" id="147645"/>
    <lineage>
        <taxon>Bacteria</taxon>
        <taxon>Pseudomonadati</taxon>
        <taxon>Pseudomonadota</taxon>
        <taxon>Alphaproteobacteria</taxon>
        <taxon>Rhodobacterales</taxon>
        <taxon>Paracoccaceae</taxon>
        <taxon>Paracoccus</taxon>
    </lineage>
</organism>
<sequence length="304" mass="34091">MIINAETIALAFKGFKSIFGDAYGKAPVFWDKIAMKVESTSRDETYGWLGQFPQIREWLSGEREVKSLEAFGFAITNRKFESTVGISRDDFSDGKLGLFKPMIAEMAHTARQHPDTIIFPLLAAGFTSLCYDGQYFFDTDHPVRNEDGTTFTMVINLQPAPANTGPFPAWYLLDTTRAIRPLIWQEREPYEFTQITRADDERVFMTDNYLYGVRARANAGYGLWQLAHASRAPLDEANYALARAAMMKRKGDKGRLLGVNPNVLVVPPSLEPVARKVLKATELNGSTNVWAGTAELIVSPYLED</sequence>
<reference evidence="2 3" key="1">
    <citation type="submission" date="2017-10" db="EMBL/GenBank/DDBJ databases">
        <title>Complete genome sequence of Paracoccus yeei TT13 isolated from human skin.</title>
        <authorList>
            <person name="Lee K."/>
            <person name="Lim J.Y."/>
            <person name="Hwang I."/>
        </authorList>
    </citation>
    <scope>NUCLEOTIDE SEQUENCE [LARGE SCALE GENOMIC DNA]</scope>
    <source>
        <strain evidence="2 3">TT13</strain>
    </source>
</reference>
<dbReference type="AlphaFoldDB" id="A0A2D2C478"/>
<dbReference type="Proteomes" id="UP000229314">
    <property type="component" value="Chromosome"/>
</dbReference>
<evidence type="ECO:0000313" key="2">
    <source>
        <dbReference type="EMBL" id="ATQ57307.1"/>
    </source>
</evidence>
<accession>A0A2D2C478</accession>
<evidence type="ECO:0000313" key="3">
    <source>
        <dbReference type="Proteomes" id="UP000229314"/>
    </source>
</evidence>
<evidence type="ECO:0000259" key="1">
    <source>
        <dbReference type="Pfam" id="PF10124"/>
    </source>
</evidence>
<dbReference type="GeneID" id="78899323"/>
<dbReference type="RefSeq" id="WP_099649873.1">
    <property type="nucleotide sequence ID" value="NZ_CAJGAB010000019.1"/>
</dbReference>
<name>A0A2D2C478_9RHOB</name>
<feature type="domain" description="Bacteriophage Mu GpT" evidence="1">
    <location>
        <begin position="11"/>
        <end position="302"/>
    </location>
</feature>
<gene>
    <name evidence="2" type="ORF">PYTT13_16865</name>
</gene>
<dbReference type="InterPro" id="IPR018774">
    <property type="entry name" value="Phage_Mu_GpT"/>
</dbReference>
<proteinExistence type="predicted"/>
<protein>
    <recommendedName>
        <fullName evidence="1">Bacteriophage Mu GpT domain-containing protein</fullName>
    </recommendedName>
</protein>
<dbReference type="Pfam" id="PF10124">
    <property type="entry name" value="Mu-like_gpT"/>
    <property type="match status" value="1"/>
</dbReference>